<feature type="transmembrane region" description="Helical" evidence="1">
    <location>
        <begin position="126"/>
        <end position="145"/>
    </location>
</feature>
<dbReference type="EMBL" id="CM000835">
    <property type="protein sequence ID" value="KRH71051.1"/>
    <property type="molecule type" value="Genomic_DNA"/>
</dbReference>
<protein>
    <submittedName>
        <fullName evidence="2 3">Uncharacterized protein</fullName>
    </submittedName>
</protein>
<organism evidence="2">
    <name type="scientific">Glycine max</name>
    <name type="common">Soybean</name>
    <name type="synonym">Glycine hispida</name>
    <dbReference type="NCBI Taxonomy" id="3847"/>
    <lineage>
        <taxon>Eukaryota</taxon>
        <taxon>Viridiplantae</taxon>
        <taxon>Streptophyta</taxon>
        <taxon>Embryophyta</taxon>
        <taxon>Tracheophyta</taxon>
        <taxon>Spermatophyta</taxon>
        <taxon>Magnoliopsida</taxon>
        <taxon>eudicotyledons</taxon>
        <taxon>Gunneridae</taxon>
        <taxon>Pentapetalae</taxon>
        <taxon>rosids</taxon>
        <taxon>fabids</taxon>
        <taxon>Fabales</taxon>
        <taxon>Fabaceae</taxon>
        <taxon>Papilionoideae</taxon>
        <taxon>50 kb inversion clade</taxon>
        <taxon>NPAAA clade</taxon>
        <taxon>indigoferoid/millettioid clade</taxon>
        <taxon>Phaseoleae</taxon>
        <taxon>Glycine</taxon>
        <taxon>Glycine subgen. Soja</taxon>
    </lineage>
</organism>
<gene>
    <name evidence="2" type="ORF">GLYMA_02G125800</name>
</gene>
<evidence type="ECO:0000313" key="2">
    <source>
        <dbReference type="EMBL" id="KRH71051.1"/>
    </source>
</evidence>
<accession>K7K7Z0</accession>
<reference evidence="2 3" key="1">
    <citation type="journal article" date="2010" name="Nature">
        <title>Genome sequence of the palaeopolyploid soybean.</title>
        <authorList>
            <person name="Schmutz J."/>
            <person name="Cannon S.B."/>
            <person name="Schlueter J."/>
            <person name="Ma J."/>
            <person name="Mitros T."/>
            <person name="Nelson W."/>
            <person name="Hyten D.L."/>
            <person name="Song Q."/>
            <person name="Thelen J.J."/>
            <person name="Cheng J."/>
            <person name="Xu D."/>
            <person name="Hellsten U."/>
            <person name="May G.D."/>
            <person name="Yu Y."/>
            <person name="Sakurai T."/>
            <person name="Umezawa T."/>
            <person name="Bhattacharyya M.K."/>
            <person name="Sandhu D."/>
            <person name="Valliyodan B."/>
            <person name="Lindquist E."/>
            <person name="Peto M."/>
            <person name="Grant D."/>
            <person name="Shu S."/>
            <person name="Goodstein D."/>
            <person name="Barry K."/>
            <person name="Futrell-Griggs M."/>
            <person name="Abernathy B."/>
            <person name="Du J."/>
            <person name="Tian Z."/>
            <person name="Zhu L."/>
            <person name="Gill N."/>
            <person name="Joshi T."/>
            <person name="Libault M."/>
            <person name="Sethuraman A."/>
            <person name="Zhang X.-C."/>
            <person name="Shinozaki K."/>
            <person name="Nguyen H.T."/>
            <person name="Wing R.A."/>
            <person name="Cregan P."/>
            <person name="Specht J."/>
            <person name="Grimwood J."/>
            <person name="Rokhsar D."/>
            <person name="Stacey G."/>
            <person name="Shoemaker R.C."/>
            <person name="Jackson S.A."/>
        </authorList>
    </citation>
    <scope>NUCLEOTIDE SEQUENCE [LARGE SCALE GENOMIC DNA]</scope>
    <source>
        <strain evidence="3">cv. Williams 82</strain>
        <tissue evidence="2">Callus</tissue>
    </source>
</reference>
<reference evidence="2" key="3">
    <citation type="submission" date="2018-07" db="EMBL/GenBank/DDBJ databases">
        <title>WGS assembly of Glycine max.</title>
        <authorList>
            <person name="Schmutz J."/>
            <person name="Cannon S."/>
            <person name="Schlueter J."/>
            <person name="Ma J."/>
            <person name="Mitros T."/>
            <person name="Nelson W."/>
            <person name="Hyten D."/>
            <person name="Song Q."/>
            <person name="Thelen J."/>
            <person name="Cheng J."/>
            <person name="Xu D."/>
            <person name="Hellsten U."/>
            <person name="May G."/>
            <person name="Yu Y."/>
            <person name="Sakurai T."/>
            <person name="Umezawa T."/>
            <person name="Bhattacharyya M."/>
            <person name="Sandhu D."/>
            <person name="Valliyodan B."/>
            <person name="Lindquist E."/>
            <person name="Peto M."/>
            <person name="Grant D."/>
            <person name="Shu S."/>
            <person name="Goodstein D."/>
            <person name="Barry K."/>
            <person name="Futrell-Griggs M."/>
            <person name="Abernathy B."/>
            <person name="Du J."/>
            <person name="Tian Z."/>
            <person name="Zhu L."/>
            <person name="Gill N."/>
            <person name="Joshi T."/>
            <person name="Libault M."/>
            <person name="Sethuraman A."/>
            <person name="Zhang X."/>
            <person name="Shinozaki K."/>
            <person name="Nguyen H."/>
            <person name="Wing R."/>
            <person name="Cregan P."/>
            <person name="Specht J."/>
            <person name="Grimwood J."/>
            <person name="Rokhsar D."/>
            <person name="Stacey G."/>
            <person name="Shoemaker R."/>
            <person name="Jackson S."/>
        </authorList>
    </citation>
    <scope>NUCLEOTIDE SEQUENCE</scope>
    <source>
        <tissue evidence="2">Callus</tissue>
    </source>
</reference>
<evidence type="ECO:0000256" key="1">
    <source>
        <dbReference type="SAM" id="Phobius"/>
    </source>
</evidence>
<dbReference type="EnsemblPlants" id="KRH71051">
    <property type="protein sequence ID" value="KRH71051"/>
    <property type="gene ID" value="GLYMA_02G125800"/>
</dbReference>
<keyword evidence="1" id="KW-0812">Transmembrane</keyword>
<evidence type="ECO:0000313" key="3">
    <source>
        <dbReference type="EnsemblPlants" id="KRH71051"/>
    </source>
</evidence>
<dbReference type="OrthoDB" id="1433546at2759"/>
<keyword evidence="1" id="KW-1133">Transmembrane helix</keyword>
<proteinExistence type="predicted"/>
<dbReference type="Gramene" id="KRH71051">
    <property type="protein sequence ID" value="KRH71051"/>
    <property type="gene ID" value="GLYMA_02G125800"/>
</dbReference>
<keyword evidence="1" id="KW-0472">Membrane</keyword>
<dbReference type="Proteomes" id="UP000008827">
    <property type="component" value="Chromosome 2"/>
</dbReference>
<sequence length="209" mass="22979">MSSDPPFFHKIISNAWKSIAIPTFGYEGNLPLSLPSIAIPTFGYEGNLPLSLPSIITRTRSLTLALPQNHGSEALPMYHFINATETEKLDYNPKKRASNLSAKIVCMIFAALANQTMSTPQNQPSILGPAIVIAFVASLFVMLVSKNDTIKPSYLRLVAIMEITGSLSFTLIFWLMTKPFFSGNLTLWIIMGVLAMACNMLALCIRFST</sequence>
<feature type="transmembrane region" description="Helical" evidence="1">
    <location>
        <begin position="187"/>
        <end position="205"/>
    </location>
</feature>
<reference evidence="3" key="2">
    <citation type="submission" date="2018-02" db="UniProtKB">
        <authorList>
            <consortium name="EnsemblPlants"/>
        </authorList>
    </citation>
    <scope>IDENTIFICATION</scope>
    <source>
        <strain evidence="3">Williams 82</strain>
    </source>
</reference>
<keyword evidence="4" id="KW-1185">Reference proteome</keyword>
<feature type="transmembrane region" description="Helical" evidence="1">
    <location>
        <begin position="157"/>
        <end position="175"/>
    </location>
</feature>
<evidence type="ECO:0000313" key="4">
    <source>
        <dbReference type="Proteomes" id="UP000008827"/>
    </source>
</evidence>
<name>K7K7Z0_SOYBN</name>
<dbReference type="HOGENOM" id="CLU_1542794_0_0_1"/>
<dbReference type="PaxDb" id="3847-GLYMA02G13931.1"/>
<dbReference type="InParanoid" id="K7K7Z0"/>
<dbReference type="AlphaFoldDB" id="K7K7Z0"/>
<dbReference type="OMA" id="AMSTSHY"/>